<accession>A0A0R1VLE8</accession>
<keyword evidence="6 9" id="KW-0418">Kinase</keyword>
<keyword evidence="3 9" id="KW-0028">Amino-acid biosynthesis</keyword>
<dbReference type="Pfam" id="PF00696">
    <property type="entry name" value="AA_kinase"/>
    <property type="match status" value="1"/>
</dbReference>
<evidence type="ECO:0000313" key="12">
    <source>
        <dbReference type="Proteomes" id="UP000051966"/>
    </source>
</evidence>
<feature type="binding site" evidence="9">
    <location>
        <position position="66"/>
    </location>
    <ligand>
        <name>substrate</name>
    </ligand>
</feature>
<dbReference type="PIRSF" id="PIRSF000728">
    <property type="entry name" value="NAGK"/>
    <property type="match status" value="1"/>
</dbReference>
<dbReference type="EMBL" id="AZFY01000124">
    <property type="protein sequence ID" value="KRM03785.1"/>
    <property type="molecule type" value="Genomic_DNA"/>
</dbReference>
<organism evidence="11 12">
    <name type="scientific">Lentilactobacillus farraginis DSM 18382 = JCM 14108</name>
    <dbReference type="NCBI Taxonomy" id="1423743"/>
    <lineage>
        <taxon>Bacteria</taxon>
        <taxon>Bacillati</taxon>
        <taxon>Bacillota</taxon>
        <taxon>Bacilli</taxon>
        <taxon>Lactobacillales</taxon>
        <taxon>Lactobacillaceae</taxon>
        <taxon>Lentilactobacillus</taxon>
    </lineage>
</organism>
<feature type="binding site" evidence="9">
    <location>
        <position position="158"/>
    </location>
    <ligand>
        <name>substrate</name>
    </ligand>
</feature>
<keyword evidence="5 9" id="KW-0547">Nucleotide-binding</keyword>
<dbReference type="HAMAP" id="MF_00082">
    <property type="entry name" value="ArgB"/>
    <property type="match status" value="1"/>
</dbReference>
<evidence type="ECO:0000256" key="2">
    <source>
        <dbReference type="ARBA" id="ARBA00022571"/>
    </source>
</evidence>
<dbReference type="PANTHER" id="PTHR23342">
    <property type="entry name" value="N-ACETYLGLUTAMATE SYNTHASE"/>
    <property type="match status" value="1"/>
</dbReference>
<evidence type="ECO:0000256" key="3">
    <source>
        <dbReference type="ARBA" id="ARBA00022605"/>
    </source>
</evidence>
<dbReference type="PATRIC" id="fig|1423743.5.peg.1062"/>
<dbReference type="UniPathway" id="UPA00068">
    <property type="reaction ID" value="UER00107"/>
</dbReference>
<comment type="subcellular location">
    <subcellularLocation>
        <location evidence="9">Cytoplasm</location>
    </subcellularLocation>
</comment>
<proteinExistence type="inferred from homology"/>
<feature type="domain" description="Aspartate/glutamate/uridylate kinase" evidence="10">
    <location>
        <begin position="7"/>
        <end position="236"/>
    </location>
</feature>
<sequence>MAEMAQTIVIKIGGHATNQLSPEFFAQLHAWHDAGKQILIVHGGGPQISSWSKKLGLTVKKINGIRVTDSETLKVTQAVLLGLVQPMLCQKVTASDLPALGLNATGQPIIYGDYLNQKLFGEVGQLTDINQDYIAAALKTHIGVMAPLAVNPTGHLLNVNGDVAAAGIARMLGAEEFILLTDVPGVMVKDHVLSSLSKQKATHMFKEKLITAGMQPKIQAAFDALQNGVEKVTITNKLQSAGTTLLKSQLVG</sequence>
<comment type="pathway">
    <text evidence="1 9">Amino-acid biosynthesis; L-arginine biosynthesis; N(2)-acetyl-L-ornithine from L-glutamate: step 2/4.</text>
</comment>
<evidence type="ECO:0000259" key="10">
    <source>
        <dbReference type="Pfam" id="PF00696"/>
    </source>
</evidence>
<keyword evidence="2 9" id="KW-0055">Arginine biosynthesis</keyword>
<dbReference type="InterPro" id="IPR037528">
    <property type="entry name" value="ArgB"/>
</dbReference>
<dbReference type="Gene3D" id="3.40.1160.10">
    <property type="entry name" value="Acetylglutamate kinase-like"/>
    <property type="match status" value="1"/>
</dbReference>
<keyword evidence="4 9" id="KW-0808">Transferase</keyword>
<evidence type="ECO:0000256" key="9">
    <source>
        <dbReference type="HAMAP-Rule" id="MF_00082"/>
    </source>
</evidence>
<evidence type="ECO:0000256" key="5">
    <source>
        <dbReference type="ARBA" id="ARBA00022741"/>
    </source>
</evidence>
<dbReference type="GO" id="GO:0042450">
    <property type="term" value="P:L-arginine biosynthetic process via ornithine"/>
    <property type="evidence" value="ECO:0007669"/>
    <property type="project" value="UniProtKB-UniRule"/>
</dbReference>
<dbReference type="Proteomes" id="UP000051966">
    <property type="component" value="Unassembled WGS sequence"/>
</dbReference>
<keyword evidence="7 9" id="KW-0067">ATP-binding</keyword>
<dbReference type="EC" id="2.7.2.8" evidence="9"/>
<feature type="site" description="Transition state stabilizer" evidence="9">
    <location>
        <position position="217"/>
    </location>
</feature>
<dbReference type="InterPro" id="IPR001048">
    <property type="entry name" value="Asp/Glu/Uridylate_kinase"/>
</dbReference>
<dbReference type="InterPro" id="IPR004662">
    <property type="entry name" value="AcgluKinase_fam"/>
</dbReference>
<dbReference type="PANTHER" id="PTHR23342:SF0">
    <property type="entry name" value="N-ACETYLGLUTAMATE SYNTHASE, MITOCHONDRIAL"/>
    <property type="match status" value="1"/>
</dbReference>
<keyword evidence="12" id="KW-1185">Reference proteome</keyword>
<evidence type="ECO:0000256" key="4">
    <source>
        <dbReference type="ARBA" id="ARBA00022679"/>
    </source>
</evidence>
<evidence type="ECO:0000256" key="8">
    <source>
        <dbReference type="ARBA" id="ARBA00048141"/>
    </source>
</evidence>
<comment type="catalytic activity">
    <reaction evidence="8 9">
        <text>N-acetyl-L-glutamate + ATP = N-acetyl-L-glutamyl 5-phosphate + ADP</text>
        <dbReference type="Rhea" id="RHEA:14629"/>
        <dbReference type="ChEBI" id="CHEBI:30616"/>
        <dbReference type="ChEBI" id="CHEBI:44337"/>
        <dbReference type="ChEBI" id="CHEBI:57936"/>
        <dbReference type="ChEBI" id="CHEBI:456216"/>
        <dbReference type="EC" id="2.7.2.8"/>
    </reaction>
</comment>
<evidence type="ECO:0000256" key="1">
    <source>
        <dbReference type="ARBA" id="ARBA00004828"/>
    </source>
</evidence>
<comment type="caution">
    <text evidence="11">The sequence shown here is derived from an EMBL/GenBank/DDBJ whole genome shotgun (WGS) entry which is preliminary data.</text>
</comment>
<protein>
    <recommendedName>
        <fullName evidence="9">Acetylglutamate kinase</fullName>
        <ecNumber evidence="9">2.7.2.8</ecNumber>
    </recommendedName>
    <alternativeName>
        <fullName evidence="9">N-acetyl-L-glutamate 5-phosphotransferase</fullName>
    </alternativeName>
    <alternativeName>
        <fullName evidence="9">NAG kinase</fullName>
        <shortName evidence="9">NAGK</shortName>
    </alternativeName>
</protein>
<keyword evidence="9" id="KW-0963">Cytoplasm</keyword>
<evidence type="ECO:0000256" key="6">
    <source>
        <dbReference type="ARBA" id="ARBA00022777"/>
    </source>
</evidence>
<dbReference type="GO" id="GO:0005737">
    <property type="term" value="C:cytoplasm"/>
    <property type="evidence" value="ECO:0007669"/>
    <property type="project" value="UniProtKB-SubCell"/>
</dbReference>
<dbReference type="NCBIfam" id="TIGR00761">
    <property type="entry name" value="argB"/>
    <property type="match status" value="1"/>
</dbReference>
<comment type="similarity">
    <text evidence="9">Belongs to the acetylglutamate kinase family. ArgB subfamily.</text>
</comment>
<reference evidence="11 12" key="1">
    <citation type="journal article" date="2015" name="Genome Announc.">
        <title>Expanding the biotechnology potential of lactobacilli through comparative genomics of 213 strains and associated genera.</title>
        <authorList>
            <person name="Sun Z."/>
            <person name="Harris H.M."/>
            <person name="McCann A."/>
            <person name="Guo C."/>
            <person name="Argimon S."/>
            <person name="Zhang W."/>
            <person name="Yang X."/>
            <person name="Jeffery I.B."/>
            <person name="Cooney J.C."/>
            <person name="Kagawa T.F."/>
            <person name="Liu W."/>
            <person name="Song Y."/>
            <person name="Salvetti E."/>
            <person name="Wrobel A."/>
            <person name="Rasinkangas P."/>
            <person name="Parkhill J."/>
            <person name="Rea M.C."/>
            <person name="O'Sullivan O."/>
            <person name="Ritari J."/>
            <person name="Douillard F.P."/>
            <person name="Paul Ross R."/>
            <person name="Yang R."/>
            <person name="Briner A.E."/>
            <person name="Felis G.E."/>
            <person name="de Vos W.M."/>
            <person name="Barrangou R."/>
            <person name="Klaenhammer T.R."/>
            <person name="Caufield P.W."/>
            <person name="Cui Y."/>
            <person name="Zhang H."/>
            <person name="O'Toole P.W."/>
        </authorList>
    </citation>
    <scope>NUCLEOTIDE SEQUENCE [LARGE SCALE GENOMIC DNA]</scope>
    <source>
        <strain evidence="11 12">DSM 18382</strain>
    </source>
</reference>
<gene>
    <name evidence="9" type="primary">argB</name>
    <name evidence="11" type="ORF">FD41_GL001031</name>
</gene>
<evidence type="ECO:0000256" key="7">
    <source>
        <dbReference type="ARBA" id="ARBA00022840"/>
    </source>
</evidence>
<dbReference type="CDD" id="cd04238">
    <property type="entry name" value="AAK_NAGK-like"/>
    <property type="match status" value="1"/>
</dbReference>
<dbReference type="InterPro" id="IPR036393">
    <property type="entry name" value="AceGlu_kinase-like_sf"/>
</dbReference>
<dbReference type="GO" id="GO:0003991">
    <property type="term" value="F:acetylglutamate kinase activity"/>
    <property type="evidence" value="ECO:0007669"/>
    <property type="project" value="UniProtKB-UniRule"/>
</dbReference>
<dbReference type="AlphaFoldDB" id="A0A0R1VLE8"/>
<feature type="binding site" evidence="9">
    <location>
        <begin position="44"/>
        <end position="45"/>
    </location>
    <ligand>
        <name>substrate</name>
    </ligand>
</feature>
<dbReference type="GO" id="GO:0005524">
    <property type="term" value="F:ATP binding"/>
    <property type="evidence" value="ECO:0007669"/>
    <property type="project" value="UniProtKB-UniRule"/>
</dbReference>
<comment type="function">
    <text evidence="9">Catalyzes the ATP-dependent phosphorylation of N-acetyl-L-glutamate.</text>
</comment>
<evidence type="ECO:0000313" key="11">
    <source>
        <dbReference type="EMBL" id="KRM03785.1"/>
    </source>
</evidence>
<dbReference type="SUPFAM" id="SSF53633">
    <property type="entry name" value="Carbamate kinase-like"/>
    <property type="match status" value="1"/>
</dbReference>
<name>A0A0R1VLE8_9LACO</name>
<feature type="site" description="Transition state stabilizer" evidence="9">
    <location>
        <position position="11"/>
    </location>
</feature>